<keyword evidence="3 8" id="KW-0285">Flavoprotein</keyword>
<evidence type="ECO:0000256" key="2">
    <source>
        <dbReference type="ARBA" id="ARBA00004569"/>
    </source>
</evidence>
<sequence>MTQEIQETQEKPVFGSSGRKIIYDKDGKPCRACNTLLDFQMVTGKGTKIPGTKKPENSIEAASSDSNVTKKPTEAVSKLGGYAKDYPPDVEKLGRSSWTLLHSIAAKYPEEPSNKQQSDLKQFLKLFGNFYPCWYCGEDFDKYMTKNEPATASQDEFGKWLCEAHNDVNVKLGKPRFNCNLWKQRWRDGWDE</sequence>
<evidence type="ECO:0000256" key="9">
    <source>
        <dbReference type="SAM" id="MobiDB-lite"/>
    </source>
</evidence>
<dbReference type="Pfam" id="PF04777">
    <property type="entry name" value="Evr1_Alr"/>
    <property type="match status" value="1"/>
</dbReference>
<evidence type="ECO:0000259" key="10">
    <source>
        <dbReference type="PROSITE" id="PS51324"/>
    </source>
</evidence>
<evidence type="ECO:0000313" key="11">
    <source>
        <dbReference type="EMBL" id="SGZ47778.1"/>
    </source>
</evidence>
<evidence type="ECO:0000256" key="4">
    <source>
        <dbReference type="ARBA" id="ARBA00022827"/>
    </source>
</evidence>
<proteinExistence type="predicted"/>
<keyword evidence="6" id="KW-0496">Mitochondrion</keyword>
<dbReference type="PANTHER" id="PTHR12645">
    <property type="entry name" value="ALR/ERV"/>
    <property type="match status" value="1"/>
</dbReference>
<dbReference type="InterPro" id="IPR036774">
    <property type="entry name" value="ERV/ALR_sulphydryl_oxid_sf"/>
</dbReference>
<evidence type="ECO:0000256" key="7">
    <source>
        <dbReference type="ARBA" id="ARBA00023157"/>
    </source>
</evidence>
<evidence type="ECO:0000256" key="1">
    <source>
        <dbReference type="ARBA" id="ARBA00001974"/>
    </source>
</evidence>
<dbReference type="GO" id="GO:0016971">
    <property type="term" value="F:flavin-dependent sulfhydryl oxidase activity"/>
    <property type="evidence" value="ECO:0007669"/>
    <property type="project" value="InterPro"/>
</dbReference>
<reference evidence="11 12" key="1">
    <citation type="submission" date="2016-10" db="EMBL/GenBank/DDBJ databases">
        <authorList>
            <person name="de Groot N.N."/>
        </authorList>
    </citation>
    <scope>NUCLEOTIDE SEQUENCE [LARGE SCALE GENOMIC DNA]</scope>
    <source>
        <strain evidence="11 12">CBS 141442</strain>
    </source>
</reference>
<keyword evidence="7" id="KW-1015">Disulfide bond</keyword>
<organism evidence="11 12">
    <name type="scientific">Sungouiella intermedia</name>
    <dbReference type="NCBI Taxonomy" id="45354"/>
    <lineage>
        <taxon>Eukaryota</taxon>
        <taxon>Fungi</taxon>
        <taxon>Dikarya</taxon>
        <taxon>Ascomycota</taxon>
        <taxon>Saccharomycotina</taxon>
        <taxon>Pichiomycetes</taxon>
        <taxon>Metschnikowiaceae</taxon>
        <taxon>Sungouiella</taxon>
    </lineage>
</organism>
<feature type="domain" description="ERV/ALR sulfhydryl oxidase" evidence="10">
    <location>
        <begin position="86"/>
        <end position="186"/>
    </location>
</feature>
<keyword evidence="12" id="KW-1185">Reference proteome</keyword>
<keyword evidence="4 8" id="KW-0274">FAD</keyword>
<dbReference type="GO" id="GO:0005758">
    <property type="term" value="C:mitochondrial intermembrane space"/>
    <property type="evidence" value="ECO:0007669"/>
    <property type="project" value="UniProtKB-SubCell"/>
</dbReference>
<dbReference type="PANTHER" id="PTHR12645:SF0">
    <property type="entry name" value="FAD-LINKED SULFHYDRYL OXIDASE ALR"/>
    <property type="match status" value="1"/>
</dbReference>
<dbReference type="Gene3D" id="1.20.120.310">
    <property type="entry name" value="ERV/ALR sulfhydryl oxidase domain"/>
    <property type="match status" value="1"/>
</dbReference>
<dbReference type="PROSITE" id="PS51324">
    <property type="entry name" value="ERV_ALR"/>
    <property type="match status" value="1"/>
</dbReference>
<name>A0A1L0B9G5_9ASCO</name>
<dbReference type="EMBL" id="LT635756">
    <property type="protein sequence ID" value="SGZ47778.1"/>
    <property type="molecule type" value="Genomic_DNA"/>
</dbReference>
<accession>A0A1L0B9G5</accession>
<comment type="catalytic activity">
    <reaction evidence="8">
        <text>2 R'C(R)SH + O2 = R'C(R)S-S(R)CR' + H2O2</text>
        <dbReference type="Rhea" id="RHEA:17357"/>
        <dbReference type="ChEBI" id="CHEBI:15379"/>
        <dbReference type="ChEBI" id="CHEBI:16240"/>
        <dbReference type="ChEBI" id="CHEBI:16520"/>
        <dbReference type="ChEBI" id="CHEBI:17412"/>
        <dbReference type="EC" id="1.8.3.2"/>
    </reaction>
</comment>
<protein>
    <recommendedName>
        <fullName evidence="8">Sulfhydryl oxidase</fullName>
        <ecNumber evidence="8">1.8.3.2</ecNumber>
    </recommendedName>
</protein>
<evidence type="ECO:0000313" key="12">
    <source>
        <dbReference type="Proteomes" id="UP000182334"/>
    </source>
</evidence>
<evidence type="ECO:0000256" key="8">
    <source>
        <dbReference type="RuleBase" id="RU371123"/>
    </source>
</evidence>
<evidence type="ECO:0000256" key="6">
    <source>
        <dbReference type="ARBA" id="ARBA00023128"/>
    </source>
</evidence>
<dbReference type="OrthoDB" id="17199at2759"/>
<dbReference type="GO" id="GO:0050660">
    <property type="term" value="F:flavin adenine dinucleotide binding"/>
    <property type="evidence" value="ECO:0007669"/>
    <property type="project" value="TreeGrafter"/>
</dbReference>
<evidence type="ECO:0000256" key="5">
    <source>
        <dbReference type="ARBA" id="ARBA00023002"/>
    </source>
</evidence>
<comment type="cofactor">
    <cofactor evidence="1 8">
        <name>FAD</name>
        <dbReference type="ChEBI" id="CHEBI:57692"/>
    </cofactor>
</comment>
<evidence type="ECO:0000256" key="3">
    <source>
        <dbReference type="ARBA" id="ARBA00022630"/>
    </source>
</evidence>
<gene>
    <name evidence="11" type="ORF">SAMEA4029010_CIC11G00000001504</name>
</gene>
<feature type="region of interest" description="Disordered" evidence="9">
    <location>
        <begin position="47"/>
        <end position="71"/>
    </location>
</feature>
<dbReference type="EC" id="1.8.3.2" evidence="8"/>
<dbReference type="FunFam" id="1.20.120.310:FF:000003">
    <property type="entry name" value="Sulfhydryl oxidase"/>
    <property type="match status" value="1"/>
</dbReference>
<dbReference type="InterPro" id="IPR017905">
    <property type="entry name" value="ERV/ALR_sulphydryl_oxidase"/>
</dbReference>
<keyword evidence="5 8" id="KW-0560">Oxidoreductase</keyword>
<dbReference type="SUPFAM" id="SSF69000">
    <property type="entry name" value="FAD-dependent thiol oxidase"/>
    <property type="match status" value="1"/>
</dbReference>
<dbReference type="AlphaFoldDB" id="A0A1L0B9G5"/>
<dbReference type="Proteomes" id="UP000182334">
    <property type="component" value="Chromosome I"/>
</dbReference>
<dbReference type="Gene3D" id="4.10.320.60">
    <property type="match status" value="1"/>
</dbReference>
<dbReference type="STRING" id="45354.A0A1L0B9G5"/>
<dbReference type="InterPro" id="IPR039799">
    <property type="entry name" value="ALR/ERV"/>
</dbReference>
<feature type="compositionally biased region" description="Polar residues" evidence="9">
    <location>
        <begin position="60"/>
        <end position="70"/>
    </location>
</feature>
<comment type="subcellular location">
    <subcellularLocation>
        <location evidence="2">Mitochondrion intermembrane space</location>
    </subcellularLocation>
</comment>